<proteinExistence type="predicted"/>
<dbReference type="EMBL" id="MLAK01000601">
    <property type="protein sequence ID" value="OHT10833.1"/>
    <property type="molecule type" value="Genomic_DNA"/>
</dbReference>
<evidence type="ECO:0000256" key="3">
    <source>
        <dbReference type="ARBA" id="ARBA00023242"/>
    </source>
</evidence>
<dbReference type="GeneID" id="94835726"/>
<feature type="region of interest" description="Disordered" evidence="5">
    <location>
        <begin position="303"/>
        <end position="333"/>
    </location>
</feature>
<protein>
    <recommendedName>
        <fullName evidence="10">Myb-like DNA-binding domain containing protein</fullName>
    </recommendedName>
</protein>
<gene>
    <name evidence="8" type="ORF">TRFO_19820</name>
</gene>
<feature type="domain" description="HTH myb-type" evidence="7">
    <location>
        <begin position="85"/>
        <end position="133"/>
    </location>
</feature>
<dbReference type="SUPFAM" id="SSF46689">
    <property type="entry name" value="Homeodomain-like"/>
    <property type="match status" value="1"/>
</dbReference>
<keyword evidence="4" id="KW-0175">Coiled coil</keyword>
<dbReference type="SMART" id="SM00717">
    <property type="entry name" value="SANT"/>
    <property type="match status" value="2"/>
</dbReference>
<evidence type="ECO:0008006" key="10">
    <source>
        <dbReference type="Google" id="ProtNLM"/>
    </source>
</evidence>
<keyword evidence="1" id="KW-0805">Transcription regulation</keyword>
<keyword evidence="9" id="KW-1185">Reference proteome</keyword>
<sequence length="333" mass="37937">MQDSTLPFPINDAQMQFLAPIAQSKDNKKITRRKFTQEEDEILKNLVSTYGPTDWGTISNHFVNRTARQCRDRWKHYISPEVVTGNWTEEENQLLLQKHEEHGSQWSIIAKSFPGRTDIGVKNHYISLLSKRNKETTNKTHQRAVLIQPTQINQEIGDQGHLSNNNNNENNNNDNTSLLNPPNIQQNNIQPSLQQNIHQINQLTQLQQQFQAQLNQQQQQIQQLAQIGITDEIPSDVVQQLQDHIAQFTAENLQQLQETVQKHLQNGDTLPQLQILQHLAQQSSTLLGITEAMNQIASTQNANPANIHENNPDHASPTLNLENKSDEPVPEGI</sequence>
<evidence type="ECO:0000256" key="4">
    <source>
        <dbReference type="SAM" id="Coils"/>
    </source>
</evidence>
<dbReference type="AlphaFoldDB" id="A0A1J4KHJ5"/>
<dbReference type="InterPro" id="IPR009057">
    <property type="entry name" value="Homeodomain-like_sf"/>
</dbReference>
<dbReference type="FunFam" id="1.10.10.60:FF:000016">
    <property type="entry name" value="Transcriptional activator Myb isoform A"/>
    <property type="match status" value="1"/>
</dbReference>
<evidence type="ECO:0000313" key="8">
    <source>
        <dbReference type="EMBL" id="OHT10833.1"/>
    </source>
</evidence>
<dbReference type="GO" id="GO:0000978">
    <property type="term" value="F:RNA polymerase II cis-regulatory region sequence-specific DNA binding"/>
    <property type="evidence" value="ECO:0007669"/>
    <property type="project" value="TreeGrafter"/>
</dbReference>
<organism evidence="8 9">
    <name type="scientific">Tritrichomonas foetus</name>
    <dbReference type="NCBI Taxonomy" id="1144522"/>
    <lineage>
        <taxon>Eukaryota</taxon>
        <taxon>Metamonada</taxon>
        <taxon>Parabasalia</taxon>
        <taxon>Tritrichomonadida</taxon>
        <taxon>Tritrichomonadidae</taxon>
        <taxon>Tritrichomonas</taxon>
    </lineage>
</organism>
<dbReference type="PROSITE" id="PS50090">
    <property type="entry name" value="MYB_LIKE"/>
    <property type="match status" value="2"/>
</dbReference>
<dbReference type="CDD" id="cd00167">
    <property type="entry name" value="SANT"/>
    <property type="match status" value="2"/>
</dbReference>
<dbReference type="Gene3D" id="1.10.10.60">
    <property type="entry name" value="Homeodomain-like"/>
    <property type="match status" value="2"/>
</dbReference>
<dbReference type="GO" id="GO:0000981">
    <property type="term" value="F:DNA-binding transcription factor activity, RNA polymerase II-specific"/>
    <property type="evidence" value="ECO:0007669"/>
    <property type="project" value="TreeGrafter"/>
</dbReference>
<reference evidence="8" key="1">
    <citation type="submission" date="2016-10" db="EMBL/GenBank/DDBJ databases">
        <authorList>
            <person name="Benchimol M."/>
            <person name="Almeida L.G."/>
            <person name="Vasconcelos A.T."/>
            <person name="Perreira-Neves A."/>
            <person name="Rosa I.A."/>
            <person name="Tasca T."/>
            <person name="Bogo M.R."/>
            <person name="de Souza W."/>
        </authorList>
    </citation>
    <scope>NUCLEOTIDE SEQUENCE [LARGE SCALE GENOMIC DNA]</scope>
    <source>
        <strain evidence="8">K</strain>
    </source>
</reference>
<accession>A0A1J4KHJ5</accession>
<dbReference type="Pfam" id="PF13921">
    <property type="entry name" value="Myb_DNA-bind_6"/>
    <property type="match status" value="1"/>
</dbReference>
<evidence type="ECO:0000256" key="1">
    <source>
        <dbReference type="ARBA" id="ARBA00023015"/>
    </source>
</evidence>
<dbReference type="VEuPathDB" id="TrichDB:TRFO_19820"/>
<evidence type="ECO:0000259" key="7">
    <source>
        <dbReference type="PROSITE" id="PS51294"/>
    </source>
</evidence>
<feature type="domain" description="HTH myb-type" evidence="7">
    <location>
        <begin position="27"/>
        <end position="82"/>
    </location>
</feature>
<name>A0A1J4KHJ5_9EUKA</name>
<dbReference type="PROSITE" id="PS51294">
    <property type="entry name" value="HTH_MYB"/>
    <property type="match status" value="2"/>
</dbReference>
<dbReference type="InterPro" id="IPR050560">
    <property type="entry name" value="MYB_TF"/>
</dbReference>
<dbReference type="InterPro" id="IPR001005">
    <property type="entry name" value="SANT/Myb"/>
</dbReference>
<feature type="compositionally biased region" description="Low complexity" evidence="5">
    <location>
        <begin position="163"/>
        <end position="177"/>
    </location>
</feature>
<dbReference type="Proteomes" id="UP000179807">
    <property type="component" value="Unassembled WGS sequence"/>
</dbReference>
<dbReference type="GO" id="GO:0005634">
    <property type="term" value="C:nucleus"/>
    <property type="evidence" value="ECO:0007669"/>
    <property type="project" value="TreeGrafter"/>
</dbReference>
<evidence type="ECO:0000256" key="2">
    <source>
        <dbReference type="ARBA" id="ARBA00023163"/>
    </source>
</evidence>
<feature type="region of interest" description="Disordered" evidence="5">
    <location>
        <begin position="151"/>
        <end position="177"/>
    </location>
</feature>
<dbReference type="PANTHER" id="PTHR45614">
    <property type="entry name" value="MYB PROTEIN-RELATED"/>
    <property type="match status" value="1"/>
</dbReference>
<evidence type="ECO:0000313" key="9">
    <source>
        <dbReference type="Proteomes" id="UP000179807"/>
    </source>
</evidence>
<feature type="domain" description="Myb-like" evidence="6">
    <location>
        <begin position="27"/>
        <end position="78"/>
    </location>
</feature>
<keyword evidence="2" id="KW-0804">Transcription</keyword>
<feature type="coiled-coil region" evidence="4">
    <location>
        <begin position="200"/>
        <end position="266"/>
    </location>
</feature>
<evidence type="ECO:0000256" key="5">
    <source>
        <dbReference type="SAM" id="MobiDB-lite"/>
    </source>
</evidence>
<feature type="domain" description="Myb-like" evidence="6">
    <location>
        <begin position="79"/>
        <end position="129"/>
    </location>
</feature>
<dbReference type="RefSeq" id="XP_068363969.1">
    <property type="nucleotide sequence ID" value="XM_068501022.1"/>
</dbReference>
<keyword evidence="3" id="KW-0539">Nucleus</keyword>
<dbReference type="OrthoDB" id="2143914at2759"/>
<dbReference type="PANTHER" id="PTHR45614:SF253">
    <property type="entry name" value="CHROMOSOME UNDETERMINED SCAFFOLD_38, WHOLE GENOME SHOTGUN SEQUENCE"/>
    <property type="match status" value="1"/>
</dbReference>
<comment type="caution">
    <text evidence="8">The sequence shown here is derived from an EMBL/GenBank/DDBJ whole genome shotgun (WGS) entry which is preliminary data.</text>
</comment>
<dbReference type="InterPro" id="IPR017930">
    <property type="entry name" value="Myb_dom"/>
</dbReference>
<evidence type="ECO:0000259" key="6">
    <source>
        <dbReference type="PROSITE" id="PS50090"/>
    </source>
</evidence>